<keyword evidence="3" id="KW-0598">Phosphotransferase system</keyword>
<dbReference type="InterPro" id="IPR001020">
    <property type="entry name" value="PTS_HPr_His_P_site"/>
</dbReference>
<feature type="domain" description="HPr" evidence="4">
    <location>
        <begin position="1"/>
        <end position="82"/>
    </location>
</feature>
<dbReference type="PANTHER" id="PTHR33705:SF2">
    <property type="entry name" value="PHOSPHOCARRIER PROTEIN NPR"/>
    <property type="match status" value="1"/>
</dbReference>
<sequence>MIRKEVTIRVAEGLHARPAAEFVRLCAESGVEVLVRKSDGKSASGSSILGVLTLGLRKGDVVVIEAPDSAEALVDALVSLIG</sequence>
<dbReference type="NCBIfam" id="TIGR01003">
    <property type="entry name" value="PTS_HPr_family"/>
    <property type="match status" value="1"/>
</dbReference>
<evidence type="ECO:0000259" key="4">
    <source>
        <dbReference type="PROSITE" id="PS51350"/>
    </source>
</evidence>
<protein>
    <submittedName>
        <fullName evidence="5">Unannotated protein</fullName>
    </submittedName>
</protein>
<dbReference type="PROSITE" id="PS00369">
    <property type="entry name" value="PTS_HPR_HIS"/>
    <property type="match status" value="1"/>
</dbReference>
<dbReference type="CDD" id="cd00367">
    <property type="entry name" value="PTS-HPr_like"/>
    <property type="match status" value="1"/>
</dbReference>
<dbReference type="GO" id="GO:0009401">
    <property type="term" value="P:phosphoenolpyruvate-dependent sugar phosphotransferase system"/>
    <property type="evidence" value="ECO:0007669"/>
    <property type="project" value="UniProtKB-KW"/>
</dbReference>
<dbReference type="SUPFAM" id="SSF55594">
    <property type="entry name" value="HPr-like"/>
    <property type="match status" value="1"/>
</dbReference>
<evidence type="ECO:0000313" key="5">
    <source>
        <dbReference type="EMBL" id="CAB4962171.1"/>
    </source>
</evidence>
<gene>
    <name evidence="5" type="ORF">UFOPK3837_01121</name>
</gene>
<dbReference type="InterPro" id="IPR035895">
    <property type="entry name" value="HPr-like_sf"/>
</dbReference>
<accession>A0A6J7L2A0</accession>
<proteinExistence type="predicted"/>
<evidence type="ECO:0000256" key="1">
    <source>
        <dbReference type="ARBA" id="ARBA00004496"/>
    </source>
</evidence>
<evidence type="ECO:0000256" key="2">
    <source>
        <dbReference type="ARBA" id="ARBA00022490"/>
    </source>
</evidence>
<dbReference type="Gene3D" id="3.30.1340.10">
    <property type="entry name" value="HPr-like"/>
    <property type="match status" value="1"/>
</dbReference>
<dbReference type="InterPro" id="IPR050399">
    <property type="entry name" value="HPr"/>
</dbReference>
<dbReference type="Pfam" id="PF00381">
    <property type="entry name" value="PTS-HPr"/>
    <property type="match status" value="1"/>
</dbReference>
<dbReference type="AlphaFoldDB" id="A0A6J7L2A0"/>
<keyword evidence="2" id="KW-0963">Cytoplasm</keyword>
<reference evidence="5" key="1">
    <citation type="submission" date="2020-05" db="EMBL/GenBank/DDBJ databases">
        <authorList>
            <person name="Chiriac C."/>
            <person name="Salcher M."/>
            <person name="Ghai R."/>
            <person name="Kavagutti S V."/>
        </authorList>
    </citation>
    <scope>NUCLEOTIDE SEQUENCE</scope>
</reference>
<name>A0A6J7L2A0_9ZZZZ</name>
<evidence type="ECO:0000256" key="3">
    <source>
        <dbReference type="ARBA" id="ARBA00022683"/>
    </source>
</evidence>
<organism evidence="5">
    <name type="scientific">freshwater metagenome</name>
    <dbReference type="NCBI Taxonomy" id="449393"/>
    <lineage>
        <taxon>unclassified sequences</taxon>
        <taxon>metagenomes</taxon>
        <taxon>ecological metagenomes</taxon>
    </lineage>
</organism>
<dbReference type="GO" id="GO:0005737">
    <property type="term" value="C:cytoplasm"/>
    <property type="evidence" value="ECO:0007669"/>
    <property type="project" value="UniProtKB-SubCell"/>
</dbReference>
<dbReference type="PANTHER" id="PTHR33705">
    <property type="entry name" value="PHOSPHOCARRIER PROTEIN HPR"/>
    <property type="match status" value="1"/>
</dbReference>
<dbReference type="PROSITE" id="PS51350">
    <property type="entry name" value="PTS_HPR_DOM"/>
    <property type="match status" value="1"/>
</dbReference>
<dbReference type="InterPro" id="IPR000032">
    <property type="entry name" value="HPr-like"/>
</dbReference>
<comment type="subcellular location">
    <subcellularLocation>
        <location evidence="1">Cytoplasm</location>
    </subcellularLocation>
</comment>
<dbReference type="EMBL" id="CAFBNO010000083">
    <property type="protein sequence ID" value="CAB4962171.1"/>
    <property type="molecule type" value="Genomic_DNA"/>
</dbReference>
<dbReference type="PRINTS" id="PR00107">
    <property type="entry name" value="PHOSPHOCPHPR"/>
</dbReference>